<keyword evidence="7 11" id="KW-0067">ATP-binding</keyword>
<feature type="binding site" evidence="11">
    <location>
        <position position="250"/>
    </location>
    <ligand>
        <name>ATP</name>
        <dbReference type="ChEBI" id="CHEBI:30616"/>
    </ligand>
</feature>
<evidence type="ECO:0000256" key="7">
    <source>
        <dbReference type="ARBA" id="ARBA00022840"/>
    </source>
</evidence>
<evidence type="ECO:0000256" key="4">
    <source>
        <dbReference type="ARBA" id="ARBA00022679"/>
    </source>
</evidence>
<evidence type="ECO:0000313" key="13">
    <source>
        <dbReference type="EMBL" id="OQR79110.1"/>
    </source>
</evidence>
<keyword evidence="6 13" id="KW-0418">Kinase</keyword>
<dbReference type="OrthoDB" id="6513151at2759"/>
<dbReference type="InterPro" id="IPR008271">
    <property type="entry name" value="Ser/Thr_kinase_AS"/>
</dbReference>
<dbReference type="PANTHER" id="PTHR24356:SF1">
    <property type="entry name" value="SERINE_THREONINE-PROTEIN KINASE GREATWALL"/>
    <property type="match status" value="1"/>
</dbReference>
<dbReference type="InterPro" id="IPR050236">
    <property type="entry name" value="Ser_Thr_kinase_AGC"/>
</dbReference>
<accession>A0A1V9Y089</accession>
<keyword evidence="5 11" id="KW-0547">Nucleotide-binding</keyword>
<feature type="domain" description="Protein kinase" evidence="12">
    <location>
        <begin position="222"/>
        <end position="519"/>
    </location>
</feature>
<keyword evidence="4" id="KW-0808">Transferase</keyword>
<dbReference type="EC" id="2.7.11.1" evidence="1"/>
<name>A0A1V9Y089_9ACAR</name>
<evidence type="ECO:0000256" key="1">
    <source>
        <dbReference type="ARBA" id="ARBA00012513"/>
    </source>
</evidence>
<dbReference type="GO" id="GO:0005524">
    <property type="term" value="F:ATP binding"/>
    <property type="evidence" value="ECO:0007669"/>
    <property type="project" value="UniProtKB-UniRule"/>
</dbReference>
<sequence length="886" mass="99685">MSNYPKRPGPAVGGILDRLGKPNFARRLAEKRAGLRKPRKPSFISGGSVVEERVTATADVHKSKARLAIEELAEKRPALLEAPIAYLQVYLSDGQNRVRTLQRSPILYFALTQCSLSYRYICNRLQNRTLKAVMLRESMVNLITLIHTLGKSNPEISEPVADQLQKFIAVLEDLDRQLAELSGIVALNWQTISSVLKTTVQSHKEMCDPRPFTEFVPSIEDFVACKVLGKGAFGVVYKALYKEDLDVAVKVVPQNRFHNDPKDDTPFMDKMVGSVIPNHPYICRIYCAFIASIRDTLNSGTESLASSPCSTLTTQPGVSVTVMEAIDGMDLTELVGKNTMLSFNLTQTIMQQLMLAIEHMHLSGFIHRDIKPANMMVTRDGRIKLIDFDVNRVCISHFGNQYQMSYFKRTANEFATCDKAGTEAYMAPEVHQGKAYGRASDWWSVGIVHFRLAYGRLPFRSQNLAYQIVNQDIEWEKVCQSSDPQSETLKNYLSSLLTKNPRDRLGSREYMDIFTHPLFFEVNWQRLPKQQVWCEELDAAFTERSSSFVEKERLTVKPAVGHGKDEPPSLHSLIDNTKIHMPLLTYSSKLIKKMVMGNTGGSEACEEDPRWRHVGDLKKIADDTTGGTTTTDMKQRKEPVQVIIQEYTGTKGLFRGRRHVVAFHRLLCEDGLLRYMVADMALGTKIISDAKLYCGDLVLEIDKTSLTNLPERRVALLLSKRGAPLVLSVAQGNPLREAGEATFDMSQLLHRFKSCHVRLNGQLKSRKCQWWQRPHVVHGFTLTVRKVFSAGSAELVCFVDSHDLTKQRIVTSQGIICGLHEENTGSNLFAGDVILSLNNMRLEQLARGRDPEKQIRTLMSNLSVELDVVPCSPLRIGNLPQGEQNP</sequence>
<dbReference type="PROSITE" id="PS00107">
    <property type="entry name" value="PROTEIN_KINASE_ATP"/>
    <property type="match status" value="1"/>
</dbReference>
<dbReference type="InterPro" id="IPR011009">
    <property type="entry name" value="Kinase-like_dom_sf"/>
</dbReference>
<dbReference type="AlphaFoldDB" id="A0A1V9Y089"/>
<evidence type="ECO:0000256" key="6">
    <source>
        <dbReference type="ARBA" id="ARBA00022777"/>
    </source>
</evidence>
<dbReference type="InParanoid" id="A0A1V9Y089"/>
<dbReference type="Proteomes" id="UP000192247">
    <property type="component" value="Unassembled WGS sequence"/>
</dbReference>
<evidence type="ECO:0000256" key="9">
    <source>
        <dbReference type="ARBA" id="ARBA00047899"/>
    </source>
</evidence>
<evidence type="ECO:0000259" key="12">
    <source>
        <dbReference type="PROSITE" id="PS50011"/>
    </source>
</evidence>
<evidence type="ECO:0000256" key="11">
    <source>
        <dbReference type="PROSITE-ProRule" id="PRU10141"/>
    </source>
</evidence>
<keyword evidence="3" id="KW-0723">Serine/threonine-protein kinase</keyword>
<evidence type="ECO:0000313" key="14">
    <source>
        <dbReference type="Proteomes" id="UP000192247"/>
    </source>
</evidence>
<dbReference type="GO" id="GO:0004674">
    <property type="term" value="F:protein serine/threonine kinase activity"/>
    <property type="evidence" value="ECO:0007669"/>
    <property type="project" value="UniProtKB-KW"/>
</dbReference>
<evidence type="ECO:0000256" key="5">
    <source>
        <dbReference type="ARBA" id="ARBA00022741"/>
    </source>
</evidence>
<evidence type="ECO:0000256" key="2">
    <source>
        <dbReference type="ARBA" id="ARBA00022148"/>
    </source>
</evidence>
<dbReference type="Gene3D" id="3.30.200.20">
    <property type="entry name" value="Phosphorylase Kinase, domain 1"/>
    <property type="match status" value="1"/>
</dbReference>
<dbReference type="InterPro" id="IPR000719">
    <property type="entry name" value="Prot_kinase_dom"/>
</dbReference>
<dbReference type="PROSITE" id="PS50011">
    <property type="entry name" value="PROTEIN_KINASE_DOM"/>
    <property type="match status" value="1"/>
</dbReference>
<dbReference type="SUPFAM" id="SSF56112">
    <property type="entry name" value="Protein kinase-like (PK-like)"/>
    <property type="match status" value="1"/>
</dbReference>
<dbReference type="PROSITE" id="PS00108">
    <property type="entry name" value="PROTEIN_KINASE_ST"/>
    <property type="match status" value="1"/>
</dbReference>
<evidence type="ECO:0000256" key="10">
    <source>
        <dbReference type="ARBA" id="ARBA00048679"/>
    </source>
</evidence>
<reference evidence="13 14" key="1">
    <citation type="journal article" date="2017" name="Gigascience">
        <title>Draft genome of the honey bee ectoparasitic mite, Tropilaelaps mercedesae, is shaped by the parasitic life history.</title>
        <authorList>
            <person name="Dong X."/>
            <person name="Armstrong S.D."/>
            <person name="Xia D."/>
            <person name="Makepeace B.L."/>
            <person name="Darby A.C."/>
            <person name="Kadowaki T."/>
        </authorList>
    </citation>
    <scope>NUCLEOTIDE SEQUENCE [LARGE SCALE GENOMIC DNA]</scope>
    <source>
        <strain evidence="13">Wuxi-XJTLU</strain>
    </source>
</reference>
<keyword evidence="14" id="KW-1185">Reference proteome</keyword>
<protein>
    <recommendedName>
        <fullName evidence="2">Serine/threonine-protein kinase greatwall</fullName>
        <ecNumber evidence="1">2.7.11.1</ecNumber>
    </recommendedName>
    <alternativeName>
        <fullName evidence="8">Microtubule-associated serine/threonine-protein kinase-like</fullName>
    </alternativeName>
</protein>
<dbReference type="SMART" id="SM00220">
    <property type="entry name" value="S_TKc"/>
    <property type="match status" value="1"/>
</dbReference>
<dbReference type="PANTHER" id="PTHR24356">
    <property type="entry name" value="SERINE/THREONINE-PROTEIN KINASE"/>
    <property type="match status" value="1"/>
</dbReference>
<comment type="catalytic activity">
    <reaction evidence="9">
        <text>L-threonyl-[protein] + ATP = O-phospho-L-threonyl-[protein] + ADP + H(+)</text>
        <dbReference type="Rhea" id="RHEA:46608"/>
        <dbReference type="Rhea" id="RHEA-COMP:11060"/>
        <dbReference type="Rhea" id="RHEA-COMP:11605"/>
        <dbReference type="ChEBI" id="CHEBI:15378"/>
        <dbReference type="ChEBI" id="CHEBI:30013"/>
        <dbReference type="ChEBI" id="CHEBI:30616"/>
        <dbReference type="ChEBI" id="CHEBI:61977"/>
        <dbReference type="ChEBI" id="CHEBI:456216"/>
        <dbReference type="EC" id="2.7.11.1"/>
    </reaction>
</comment>
<dbReference type="Pfam" id="PF00069">
    <property type="entry name" value="Pkinase"/>
    <property type="match status" value="1"/>
</dbReference>
<proteinExistence type="predicted"/>
<comment type="caution">
    <text evidence="13">The sequence shown here is derived from an EMBL/GenBank/DDBJ whole genome shotgun (WGS) entry which is preliminary data.</text>
</comment>
<evidence type="ECO:0000256" key="3">
    <source>
        <dbReference type="ARBA" id="ARBA00022527"/>
    </source>
</evidence>
<comment type="catalytic activity">
    <reaction evidence="10">
        <text>L-seryl-[protein] + ATP = O-phospho-L-seryl-[protein] + ADP + H(+)</text>
        <dbReference type="Rhea" id="RHEA:17989"/>
        <dbReference type="Rhea" id="RHEA-COMP:9863"/>
        <dbReference type="Rhea" id="RHEA-COMP:11604"/>
        <dbReference type="ChEBI" id="CHEBI:15378"/>
        <dbReference type="ChEBI" id="CHEBI:29999"/>
        <dbReference type="ChEBI" id="CHEBI:30616"/>
        <dbReference type="ChEBI" id="CHEBI:83421"/>
        <dbReference type="ChEBI" id="CHEBI:456216"/>
        <dbReference type="EC" id="2.7.11.1"/>
    </reaction>
</comment>
<organism evidence="13 14">
    <name type="scientific">Tropilaelaps mercedesae</name>
    <dbReference type="NCBI Taxonomy" id="418985"/>
    <lineage>
        <taxon>Eukaryota</taxon>
        <taxon>Metazoa</taxon>
        <taxon>Ecdysozoa</taxon>
        <taxon>Arthropoda</taxon>
        <taxon>Chelicerata</taxon>
        <taxon>Arachnida</taxon>
        <taxon>Acari</taxon>
        <taxon>Parasitiformes</taxon>
        <taxon>Mesostigmata</taxon>
        <taxon>Gamasina</taxon>
        <taxon>Dermanyssoidea</taxon>
        <taxon>Laelapidae</taxon>
        <taxon>Tropilaelaps</taxon>
    </lineage>
</organism>
<dbReference type="GO" id="GO:0035556">
    <property type="term" value="P:intracellular signal transduction"/>
    <property type="evidence" value="ECO:0007669"/>
    <property type="project" value="TreeGrafter"/>
</dbReference>
<dbReference type="EMBL" id="MNPL01001473">
    <property type="protein sequence ID" value="OQR79110.1"/>
    <property type="molecule type" value="Genomic_DNA"/>
</dbReference>
<evidence type="ECO:0000256" key="8">
    <source>
        <dbReference type="ARBA" id="ARBA00033099"/>
    </source>
</evidence>
<gene>
    <name evidence="13" type="ORF">BIW11_05962</name>
</gene>
<dbReference type="Gene3D" id="1.10.510.10">
    <property type="entry name" value="Transferase(Phosphotransferase) domain 1"/>
    <property type="match status" value="1"/>
</dbReference>
<dbReference type="InterPro" id="IPR017441">
    <property type="entry name" value="Protein_kinase_ATP_BS"/>
</dbReference>